<comment type="caution">
    <text evidence="2">The sequence shown here is derived from an EMBL/GenBank/DDBJ whole genome shotgun (WGS) entry which is preliminary data.</text>
</comment>
<sequence length="129" mass="14820">MFEELTDTFESDLYLTYTGLTPTSLTPPLLPSSRLSSFSSTGQTESSEPFPGGIFRGREQEVHARKRRALLVFRGDSGSANSTNCKNANDLLTKCHKDRRSRKVPFAYQNRNTRRIYIKFNEERYNWTG</sequence>
<reference evidence="2 3" key="1">
    <citation type="submission" date="2023-03" db="EMBL/GenBank/DDBJ databases">
        <title>Genome insight into feeding habits of ladybird beetles.</title>
        <authorList>
            <person name="Li H.-S."/>
            <person name="Huang Y.-H."/>
            <person name="Pang H."/>
        </authorList>
    </citation>
    <scope>NUCLEOTIDE SEQUENCE [LARGE SCALE GENOMIC DNA]</scope>
    <source>
        <strain evidence="2">SYSU_2023b</strain>
        <tissue evidence="2">Whole body</tissue>
    </source>
</reference>
<organism evidence="2 3">
    <name type="scientific">Henosepilachna vigintioctopunctata</name>
    <dbReference type="NCBI Taxonomy" id="420089"/>
    <lineage>
        <taxon>Eukaryota</taxon>
        <taxon>Metazoa</taxon>
        <taxon>Ecdysozoa</taxon>
        <taxon>Arthropoda</taxon>
        <taxon>Hexapoda</taxon>
        <taxon>Insecta</taxon>
        <taxon>Pterygota</taxon>
        <taxon>Neoptera</taxon>
        <taxon>Endopterygota</taxon>
        <taxon>Coleoptera</taxon>
        <taxon>Polyphaga</taxon>
        <taxon>Cucujiformia</taxon>
        <taxon>Coccinelloidea</taxon>
        <taxon>Coccinellidae</taxon>
        <taxon>Epilachninae</taxon>
        <taxon>Epilachnini</taxon>
        <taxon>Henosepilachna</taxon>
    </lineage>
</organism>
<protein>
    <submittedName>
        <fullName evidence="2">Uncharacterized protein</fullName>
    </submittedName>
</protein>
<dbReference type="Proteomes" id="UP001431783">
    <property type="component" value="Unassembled WGS sequence"/>
</dbReference>
<feature type="region of interest" description="Disordered" evidence="1">
    <location>
        <begin position="26"/>
        <end position="55"/>
    </location>
</feature>
<name>A0AAW1U546_9CUCU</name>
<dbReference type="EMBL" id="JARQZJ010000061">
    <property type="protein sequence ID" value="KAK9878802.1"/>
    <property type="molecule type" value="Genomic_DNA"/>
</dbReference>
<proteinExistence type="predicted"/>
<evidence type="ECO:0000313" key="3">
    <source>
        <dbReference type="Proteomes" id="UP001431783"/>
    </source>
</evidence>
<keyword evidence="3" id="KW-1185">Reference proteome</keyword>
<gene>
    <name evidence="2" type="ORF">WA026_003640</name>
</gene>
<evidence type="ECO:0000313" key="2">
    <source>
        <dbReference type="EMBL" id="KAK9878802.1"/>
    </source>
</evidence>
<dbReference type="AlphaFoldDB" id="A0AAW1U546"/>
<accession>A0AAW1U546</accession>
<evidence type="ECO:0000256" key="1">
    <source>
        <dbReference type="SAM" id="MobiDB-lite"/>
    </source>
</evidence>
<feature type="compositionally biased region" description="Low complexity" evidence="1">
    <location>
        <begin position="26"/>
        <end position="48"/>
    </location>
</feature>